<keyword evidence="3" id="KW-0804">Transcription</keyword>
<dbReference type="SMART" id="SM00895">
    <property type="entry name" value="FCD"/>
    <property type="match status" value="1"/>
</dbReference>
<proteinExistence type="predicted"/>
<name>A0A3M8CY20_9BACL</name>
<accession>A0A3M8CY20</accession>
<dbReference type="RefSeq" id="WP_122926039.1">
    <property type="nucleotide sequence ID" value="NZ_RHHU01000017.1"/>
</dbReference>
<evidence type="ECO:0000256" key="1">
    <source>
        <dbReference type="ARBA" id="ARBA00023015"/>
    </source>
</evidence>
<dbReference type="Proteomes" id="UP000269573">
    <property type="component" value="Unassembled WGS sequence"/>
</dbReference>
<keyword evidence="6" id="KW-1185">Reference proteome</keyword>
<dbReference type="InterPro" id="IPR036390">
    <property type="entry name" value="WH_DNA-bd_sf"/>
</dbReference>
<evidence type="ECO:0000259" key="4">
    <source>
        <dbReference type="PROSITE" id="PS50949"/>
    </source>
</evidence>
<dbReference type="EMBL" id="RHHU01000017">
    <property type="protein sequence ID" value="RNB80528.1"/>
    <property type="molecule type" value="Genomic_DNA"/>
</dbReference>
<keyword evidence="1" id="KW-0805">Transcription regulation</keyword>
<dbReference type="GO" id="GO:0003700">
    <property type="term" value="F:DNA-binding transcription factor activity"/>
    <property type="evidence" value="ECO:0007669"/>
    <property type="project" value="InterPro"/>
</dbReference>
<organism evidence="5 6">
    <name type="scientific">Brevibacillus nitrificans</name>
    <dbReference type="NCBI Taxonomy" id="651560"/>
    <lineage>
        <taxon>Bacteria</taxon>
        <taxon>Bacillati</taxon>
        <taxon>Bacillota</taxon>
        <taxon>Bacilli</taxon>
        <taxon>Bacillales</taxon>
        <taxon>Paenibacillaceae</taxon>
        <taxon>Brevibacillus</taxon>
    </lineage>
</organism>
<dbReference type="AlphaFoldDB" id="A0A3M8CY20"/>
<evidence type="ECO:0000256" key="2">
    <source>
        <dbReference type="ARBA" id="ARBA00023125"/>
    </source>
</evidence>
<dbReference type="InterPro" id="IPR036388">
    <property type="entry name" value="WH-like_DNA-bd_sf"/>
</dbReference>
<dbReference type="InterPro" id="IPR008920">
    <property type="entry name" value="TF_FadR/GntR_C"/>
</dbReference>
<sequence length="213" mass="24606">MKNQTEATYQFVKQKILDGTYKPMQKLIETQLAESVGVNRNTVKKALMKLQQDHLVVIEDNRGAMVKSFTLDEVIAHLEIIEVLDGLIAKSAAQNIQESQLLELAEIMQGMEADREHNQVEELVMLTNRFYDLIYESAKNQTAVSMVQAVRTPLWRYHFRTLLLPGRKDESIRGMQNIYQALKNGLAEEAERAIRTEMYNIRSIIEKNYTLLF</sequence>
<dbReference type="SUPFAM" id="SSF46785">
    <property type="entry name" value="Winged helix' DNA-binding domain"/>
    <property type="match status" value="1"/>
</dbReference>
<dbReference type="Pfam" id="PF00392">
    <property type="entry name" value="GntR"/>
    <property type="match status" value="1"/>
</dbReference>
<feature type="domain" description="HTH gntR-type" evidence="4">
    <location>
        <begin position="2"/>
        <end position="69"/>
    </location>
</feature>
<keyword evidence="2" id="KW-0238">DNA-binding</keyword>
<comment type="caution">
    <text evidence="5">The sequence shown here is derived from an EMBL/GenBank/DDBJ whole genome shotgun (WGS) entry which is preliminary data.</text>
</comment>
<dbReference type="CDD" id="cd07377">
    <property type="entry name" value="WHTH_GntR"/>
    <property type="match status" value="1"/>
</dbReference>
<dbReference type="InterPro" id="IPR000524">
    <property type="entry name" value="Tscrpt_reg_HTH_GntR"/>
</dbReference>
<reference evidence="5 6" key="1">
    <citation type="submission" date="2018-10" db="EMBL/GenBank/DDBJ databases">
        <title>Phylogenomics of Brevibacillus.</title>
        <authorList>
            <person name="Dunlap C."/>
        </authorList>
    </citation>
    <scope>NUCLEOTIDE SEQUENCE [LARGE SCALE GENOMIC DNA]</scope>
    <source>
        <strain evidence="5 6">JCM 15774</strain>
    </source>
</reference>
<evidence type="ECO:0000256" key="3">
    <source>
        <dbReference type="ARBA" id="ARBA00023163"/>
    </source>
</evidence>
<dbReference type="Gene3D" id="1.20.120.530">
    <property type="entry name" value="GntR ligand-binding domain-like"/>
    <property type="match status" value="1"/>
</dbReference>
<evidence type="ECO:0000313" key="5">
    <source>
        <dbReference type="EMBL" id="RNB80528.1"/>
    </source>
</evidence>
<protein>
    <submittedName>
        <fullName evidence="5">GntR family transcriptional regulator</fullName>
    </submittedName>
</protein>
<dbReference type="Gene3D" id="1.10.10.10">
    <property type="entry name" value="Winged helix-like DNA-binding domain superfamily/Winged helix DNA-binding domain"/>
    <property type="match status" value="1"/>
</dbReference>
<dbReference type="PANTHER" id="PTHR43537">
    <property type="entry name" value="TRANSCRIPTIONAL REGULATOR, GNTR FAMILY"/>
    <property type="match status" value="1"/>
</dbReference>
<dbReference type="PROSITE" id="PS50949">
    <property type="entry name" value="HTH_GNTR"/>
    <property type="match status" value="1"/>
</dbReference>
<dbReference type="SMART" id="SM00345">
    <property type="entry name" value="HTH_GNTR"/>
    <property type="match status" value="1"/>
</dbReference>
<dbReference type="InterPro" id="IPR011711">
    <property type="entry name" value="GntR_C"/>
</dbReference>
<dbReference type="SUPFAM" id="SSF48008">
    <property type="entry name" value="GntR ligand-binding domain-like"/>
    <property type="match status" value="1"/>
</dbReference>
<dbReference type="PANTHER" id="PTHR43537:SF5">
    <property type="entry name" value="UXU OPERON TRANSCRIPTIONAL REGULATOR"/>
    <property type="match status" value="1"/>
</dbReference>
<dbReference type="GO" id="GO:0003677">
    <property type="term" value="F:DNA binding"/>
    <property type="evidence" value="ECO:0007669"/>
    <property type="project" value="UniProtKB-KW"/>
</dbReference>
<dbReference type="Pfam" id="PF07729">
    <property type="entry name" value="FCD"/>
    <property type="match status" value="1"/>
</dbReference>
<evidence type="ECO:0000313" key="6">
    <source>
        <dbReference type="Proteomes" id="UP000269573"/>
    </source>
</evidence>
<gene>
    <name evidence="5" type="ORF">EDM59_24690</name>
</gene>